<comment type="caution">
    <text evidence="3">The sequence shown here is derived from an EMBL/GenBank/DDBJ whole genome shotgun (WGS) entry which is preliminary data.</text>
</comment>
<name>A0A4S2LWU6_OPIFE</name>
<keyword evidence="2" id="KW-1133">Transmembrane helix</keyword>
<dbReference type="AlphaFoldDB" id="A0A4S2LWU6"/>
<evidence type="ECO:0000313" key="4">
    <source>
        <dbReference type="Proteomes" id="UP000308267"/>
    </source>
</evidence>
<keyword evidence="2" id="KW-0812">Transmembrane</keyword>
<dbReference type="Gene3D" id="1.20.1070.10">
    <property type="entry name" value="Rhodopsin 7-helix transmembrane proteins"/>
    <property type="match status" value="1"/>
</dbReference>
<reference evidence="3 4" key="1">
    <citation type="journal article" date="2019" name="BMC Genomics">
        <title>New insights from Opisthorchis felineus genome: update on genomics of the epidemiologically important liver flukes.</title>
        <authorList>
            <person name="Ershov N.I."/>
            <person name="Mordvinov V.A."/>
            <person name="Prokhortchouk E.B."/>
            <person name="Pakharukova M.Y."/>
            <person name="Gunbin K.V."/>
            <person name="Ustyantsev K."/>
            <person name="Genaev M.A."/>
            <person name="Blinov A.G."/>
            <person name="Mazur A."/>
            <person name="Boulygina E."/>
            <person name="Tsygankova S."/>
            <person name="Khrameeva E."/>
            <person name="Chekanov N."/>
            <person name="Fan G."/>
            <person name="Xiao A."/>
            <person name="Zhang H."/>
            <person name="Xu X."/>
            <person name="Yang H."/>
            <person name="Solovyev V."/>
            <person name="Lee S.M."/>
            <person name="Liu X."/>
            <person name="Afonnikov D.A."/>
            <person name="Skryabin K.G."/>
        </authorList>
    </citation>
    <scope>NUCLEOTIDE SEQUENCE [LARGE SCALE GENOMIC DNA]</scope>
    <source>
        <strain evidence="3">AK-0245</strain>
        <tissue evidence="3">Whole organism</tissue>
    </source>
</reference>
<dbReference type="SUPFAM" id="SSF81321">
    <property type="entry name" value="Family A G protein-coupled receptor-like"/>
    <property type="match status" value="1"/>
</dbReference>
<protein>
    <recommendedName>
        <fullName evidence="5">G-protein coupled receptors family 1 profile domain-containing protein</fullName>
    </recommendedName>
</protein>
<dbReference type="EMBL" id="SJOL01006483">
    <property type="protein sequence ID" value="TGZ65637.1"/>
    <property type="molecule type" value="Genomic_DNA"/>
</dbReference>
<evidence type="ECO:0000256" key="1">
    <source>
        <dbReference type="SAM" id="MobiDB-lite"/>
    </source>
</evidence>
<dbReference type="Proteomes" id="UP000308267">
    <property type="component" value="Unassembled WGS sequence"/>
</dbReference>
<feature type="transmembrane region" description="Helical" evidence="2">
    <location>
        <begin position="193"/>
        <end position="217"/>
    </location>
</feature>
<feature type="region of interest" description="Disordered" evidence="1">
    <location>
        <begin position="226"/>
        <end position="256"/>
    </location>
</feature>
<evidence type="ECO:0000256" key="2">
    <source>
        <dbReference type="SAM" id="Phobius"/>
    </source>
</evidence>
<organism evidence="3 4">
    <name type="scientific">Opisthorchis felineus</name>
    <dbReference type="NCBI Taxonomy" id="147828"/>
    <lineage>
        <taxon>Eukaryota</taxon>
        <taxon>Metazoa</taxon>
        <taxon>Spiralia</taxon>
        <taxon>Lophotrochozoa</taxon>
        <taxon>Platyhelminthes</taxon>
        <taxon>Trematoda</taxon>
        <taxon>Digenea</taxon>
        <taxon>Opisthorchiida</taxon>
        <taxon>Opisthorchiata</taxon>
        <taxon>Opisthorchiidae</taxon>
        <taxon>Opisthorchis</taxon>
    </lineage>
</organism>
<proteinExistence type="predicted"/>
<keyword evidence="4" id="KW-1185">Reference proteome</keyword>
<feature type="compositionally biased region" description="Polar residues" evidence="1">
    <location>
        <begin position="244"/>
        <end position="256"/>
    </location>
</feature>
<evidence type="ECO:0000313" key="3">
    <source>
        <dbReference type="EMBL" id="TGZ65637.1"/>
    </source>
</evidence>
<feature type="transmembrane region" description="Helical" evidence="2">
    <location>
        <begin position="312"/>
        <end position="333"/>
    </location>
</feature>
<sequence length="357" mass="39738">MYQASWPNLTTTSSAEVSADPNACCDSHNRFTVFLSTLSYTHIIPMSLILIWGGCINVFVLIALINTFLGSLLTKVLLCNQCILDCLACALLAYNAYPRLWTKKMSSVMCQLIENTVLLRIVRLAIMSNVCCIALDKLWAVYCAQHYKRRTNVYLTICYIFIFTYTLCALFANSGGARYSEDGLCVPVDDAPVLMALELLLQFVLPTALILATHFMIRTRLSGCRSSEGRSVTSRHTSVEESRTAYTEPTSDSGASSFPVKNNIEFQARTAIAIGTFGYIATTPLVKLLELFLAILGLFHIIDFGARSMFRYYYYFICGLLSCVHPLILVGSVRAIQETIVKHSGVCLSKLLPWLVK</sequence>
<accession>A0A4S2LWU6</accession>
<gene>
    <name evidence="3" type="ORF">CRM22_005793</name>
</gene>
<keyword evidence="2" id="KW-0472">Membrane</keyword>
<evidence type="ECO:0008006" key="5">
    <source>
        <dbReference type="Google" id="ProtNLM"/>
    </source>
</evidence>
<feature type="transmembrane region" description="Helical" evidence="2">
    <location>
        <begin position="43"/>
        <end position="65"/>
    </location>
</feature>
<feature type="transmembrane region" description="Helical" evidence="2">
    <location>
        <begin position="152"/>
        <end position="173"/>
    </location>
</feature>
<dbReference type="CDD" id="cd00637">
    <property type="entry name" value="7tm_classA_rhodopsin-like"/>
    <property type="match status" value="1"/>
</dbReference>
<dbReference type="OrthoDB" id="6251375at2759"/>